<reference evidence="4 5" key="1">
    <citation type="submission" date="2024-01" db="EMBL/GenBank/DDBJ databases">
        <title>The genomes of 5 underutilized Papilionoideae crops provide insights into root nodulation and disease resistanc.</title>
        <authorList>
            <person name="Yuan L."/>
        </authorList>
    </citation>
    <scope>NUCLEOTIDE SEQUENCE [LARGE SCALE GENOMIC DNA]</scope>
    <source>
        <strain evidence="4">ZHUSHIDOU_FW_LH</strain>
        <tissue evidence="4">Leaf</tissue>
    </source>
</reference>
<keyword evidence="5" id="KW-1185">Reference proteome</keyword>
<feature type="domain" description="RNase H type-1" evidence="2">
    <location>
        <begin position="363"/>
        <end position="439"/>
    </location>
</feature>
<dbReference type="GO" id="GO:0004523">
    <property type="term" value="F:RNA-DNA hybrid ribonuclease activity"/>
    <property type="evidence" value="ECO:0007669"/>
    <property type="project" value="InterPro"/>
</dbReference>
<dbReference type="SUPFAM" id="SSF53098">
    <property type="entry name" value="Ribonuclease H-like"/>
    <property type="match status" value="1"/>
</dbReference>
<sequence length="577" mass="65034">MIGKSLAATVTKQVEIPSMITVNAGKDHPGSTSVSQPVASTYSGPSQKNDKKRARKEVGRAPSMKSNKGKDVPLTTESAPLPPNSVSRLGPSSRKATHGLEKDKSFVGPMKGFDLGTEIAISPNLLNGSASQALTGSSKGRKPLDLSGKKGPNASTLKSKAGEMRRMWIWSHKTDEVYKAASGYRWLCHRRGGFDMETYWSWLWKIQCSEKIKVLLWLMLHYAIPTNSLRFSRNLASSPQCSRCGTSLETVLHCVGDCPASLELWFHFGFLSPDFFVHEVHQWVKKMLEDVAPLKFLVVLWWSWRWRNALFLNSEDWSLDNICFRVNMLLADMSSAFNLEPLPTRSVRVVAWCKPPPSLVKLNVDGCFRSGENWVGFGGLLRDEGGTWIKGFVGKHHSTSILLAELLALKNGLLMAWEAGFRDVQCETDFKKVMEQLRDPPWRSLSMRLDIAPNENKEREKESALPRRKPPQAPSWKPQHPPLDIVSGVEEESEQEYPMVFDSSFYIVENIFKGRKINFRAGKAFEKEKNENLREDVKSFGSRGWKEEYGFSWKVGAPRQPLSFSSIEAELKAHSIK</sequence>
<dbReference type="AlphaFoldDB" id="A0AAN9F7P1"/>
<dbReference type="PANTHER" id="PTHR47074">
    <property type="entry name" value="BNAC02G40300D PROTEIN"/>
    <property type="match status" value="1"/>
</dbReference>
<feature type="region of interest" description="Disordered" evidence="1">
    <location>
        <begin position="448"/>
        <end position="484"/>
    </location>
</feature>
<dbReference type="InterPro" id="IPR044730">
    <property type="entry name" value="RNase_H-like_dom_plant"/>
</dbReference>
<feature type="region of interest" description="Disordered" evidence="1">
    <location>
        <begin position="132"/>
        <end position="157"/>
    </location>
</feature>
<evidence type="ECO:0008006" key="6">
    <source>
        <dbReference type="Google" id="ProtNLM"/>
    </source>
</evidence>
<dbReference type="InterPro" id="IPR026960">
    <property type="entry name" value="RVT-Znf"/>
</dbReference>
<dbReference type="PANTHER" id="PTHR47074:SF75">
    <property type="entry name" value="RNASE H TYPE-1 DOMAIN-CONTAINING PROTEIN"/>
    <property type="match status" value="1"/>
</dbReference>
<evidence type="ECO:0000256" key="1">
    <source>
        <dbReference type="SAM" id="MobiDB-lite"/>
    </source>
</evidence>
<dbReference type="InterPro" id="IPR012337">
    <property type="entry name" value="RNaseH-like_sf"/>
</dbReference>
<dbReference type="InterPro" id="IPR052929">
    <property type="entry name" value="RNase_H-like_EbsB-rel"/>
</dbReference>
<evidence type="ECO:0000313" key="4">
    <source>
        <dbReference type="EMBL" id="KAK7268860.1"/>
    </source>
</evidence>
<evidence type="ECO:0000259" key="3">
    <source>
        <dbReference type="Pfam" id="PF13966"/>
    </source>
</evidence>
<feature type="region of interest" description="Disordered" evidence="1">
    <location>
        <begin position="1"/>
        <end position="105"/>
    </location>
</feature>
<gene>
    <name evidence="4" type="ORF">RIF29_21569</name>
</gene>
<feature type="compositionally biased region" description="Basic and acidic residues" evidence="1">
    <location>
        <begin position="455"/>
        <end position="465"/>
    </location>
</feature>
<evidence type="ECO:0000259" key="2">
    <source>
        <dbReference type="Pfam" id="PF13456"/>
    </source>
</evidence>
<protein>
    <recommendedName>
        <fullName evidence="6">RNase H type-1 domain-containing protein</fullName>
    </recommendedName>
</protein>
<dbReference type="GO" id="GO:0003676">
    <property type="term" value="F:nucleic acid binding"/>
    <property type="evidence" value="ECO:0007669"/>
    <property type="project" value="InterPro"/>
</dbReference>
<accession>A0AAN9F7P1</accession>
<dbReference type="InterPro" id="IPR036397">
    <property type="entry name" value="RNaseH_sf"/>
</dbReference>
<feature type="compositionally biased region" description="Polar residues" evidence="1">
    <location>
        <begin position="30"/>
        <end position="47"/>
    </location>
</feature>
<evidence type="ECO:0000313" key="5">
    <source>
        <dbReference type="Proteomes" id="UP001372338"/>
    </source>
</evidence>
<dbReference type="CDD" id="cd06222">
    <property type="entry name" value="RNase_H_like"/>
    <property type="match status" value="1"/>
</dbReference>
<organism evidence="4 5">
    <name type="scientific">Crotalaria pallida</name>
    <name type="common">Smooth rattlebox</name>
    <name type="synonym">Crotalaria striata</name>
    <dbReference type="NCBI Taxonomy" id="3830"/>
    <lineage>
        <taxon>Eukaryota</taxon>
        <taxon>Viridiplantae</taxon>
        <taxon>Streptophyta</taxon>
        <taxon>Embryophyta</taxon>
        <taxon>Tracheophyta</taxon>
        <taxon>Spermatophyta</taxon>
        <taxon>Magnoliopsida</taxon>
        <taxon>eudicotyledons</taxon>
        <taxon>Gunneridae</taxon>
        <taxon>Pentapetalae</taxon>
        <taxon>rosids</taxon>
        <taxon>fabids</taxon>
        <taxon>Fabales</taxon>
        <taxon>Fabaceae</taxon>
        <taxon>Papilionoideae</taxon>
        <taxon>50 kb inversion clade</taxon>
        <taxon>genistoids sensu lato</taxon>
        <taxon>core genistoids</taxon>
        <taxon>Crotalarieae</taxon>
        <taxon>Crotalaria</taxon>
    </lineage>
</organism>
<dbReference type="Gene3D" id="3.30.420.10">
    <property type="entry name" value="Ribonuclease H-like superfamily/Ribonuclease H"/>
    <property type="match status" value="1"/>
</dbReference>
<comment type="caution">
    <text evidence="4">The sequence shown here is derived from an EMBL/GenBank/DDBJ whole genome shotgun (WGS) entry which is preliminary data.</text>
</comment>
<dbReference type="Pfam" id="PF13966">
    <property type="entry name" value="zf-RVT"/>
    <property type="match status" value="1"/>
</dbReference>
<feature type="domain" description="Reverse transcriptase zinc-binding" evidence="3">
    <location>
        <begin position="178"/>
        <end position="265"/>
    </location>
</feature>
<proteinExistence type="predicted"/>
<dbReference type="Proteomes" id="UP001372338">
    <property type="component" value="Unassembled WGS sequence"/>
</dbReference>
<dbReference type="EMBL" id="JAYWIO010000004">
    <property type="protein sequence ID" value="KAK7268860.1"/>
    <property type="molecule type" value="Genomic_DNA"/>
</dbReference>
<dbReference type="InterPro" id="IPR002156">
    <property type="entry name" value="RNaseH_domain"/>
</dbReference>
<dbReference type="Pfam" id="PF13456">
    <property type="entry name" value="RVT_3"/>
    <property type="match status" value="1"/>
</dbReference>
<name>A0AAN9F7P1_CROPI</name>